<name>D6SLH3_9BACT</name>
<accession>D6SLH3</accession>
<evidence type="ECO:0000313" key="2">
    <source>
        <dbReference type="EMBL" id="EFI35534.1"/>
    </source>
</evidence>
<feature type="coiled-coil region" evidence="1">
    <location>
        <begin position="692"/>
        <end position="730"/>
    </location>
</feature>
<dbReference type="OrthoDB" id="5529408at2"/>
<gene>
    <name evidence="2" type="ORF">Dthio_PD2958</name>
</gene>
<keyword evidence="1" id="KW-0175">Coiled coil</keyword>
<organism evidence="2 3">
    <name type="scientific">Desulfonatronospira thiodismutans ASO3-1</name>
    <dbReference type="NCBI Taxonomy" id="555779"/>
    <lineage>
        <taxon>Bacteria</taxon>
        <taxon>Pseudomonadati</taxon>
        <taxon>Thermodesulfobacteriota</taxon>
        <taxon>Desulfovibrionia</taxon>
        <taxon>Desulfovibrionales</taxon>
        <taxon>Desulfonatronovibrionaceae</taxon>
        <taxon>Desulfonatronospira</taxon>
    </lineage>
</organism>
<sequence length="1211" mass="134631">MNNDLCLKFFLQHLICIGLIVFLALLSPCRAMSAVDPVLYTDKELWAIGNLWKQTEVAWDAEMQAYRDNLAQIENSPMSETRKKYFMQREVSRHRAVSQELGRKRHQVHQAVLNESSARAGNSRSILRQRIDASLGTSIDDRAHRGLMGDLDAAGGAVAVDNVESVLQDMGLDHLTVTDSPATLEVGAPTPWGDDPFDLTVHKQGLPAQVGSEYHRIQIENHARNHEVFVSASMRDPVTGKTRAGAGYVEVQDHLKKASGGLNSSSGDLAGNPELMQPMAKSVDKTLRVSELPDEELGSILERHGIRESPQEFRRKLNNIKEARTVVSDPSEAGRMRQAAAEIFDSAESRTLQRANQELRAREDALRRIDENMRRLDNVSDTEATRLRKERLQQSYQQRQSALRQEITDSRARMQATAAANGRKPVIELTGPETPAGPTRMQQLGSGARRAAQVYGTVTDFTDIGHLGQTLEDYMEGDASLFDVARQGLRVPPLSATPVGMVAGGAETIVGTSKRMGQSIVDARDAHLTIRQANENNLAAYLTQWEIRFRRAGMDPGEARAYVAASVEAGNLDVLEARAEALRAAGAEIESPELVIEDGIGPDGGKLYMLYNLGDVVYGMGESVYSGAAYTIRAPGRIVESWAEGELAEAVLEYDSRTAEADMRVQMFRALRNAGIERDKALQAVNEGGSFMRSVFQEARELQEQARLEQERLEAEILDLEQRINRILSEINRLRWMDITVHTTPPSPMNIPYDPDADEDMVFEVEISLGGGFQNTVNRIRHGIRDAAGQDPDVSVTYEISLPGAQETEPGQWLAEIPAVPEAYPFLVDIEVNISGLDGHFSFMQRTVRRQTGDVLLLLAAEEKIEFQESQYSFTDGDYEPVHAVVSNLNPDSTYYYYWTFMEQDGITEIPAWKLHAILEDSEEPQSFTATVSLADIRTGLLLDEDQAMVHVHPVEILEETITMDLFENRTYWTTATPFANDPTVRFPEATIIATPGISGIQEEISEYSSDWERLQEMLHPKESVEDIMKQHMQAELEKMGMELSEAQMAQALQMAGGLTGLAGEQGIEPPDLLGSGYVYPGEPVELDLTVSVPMPPRFRVMFPSPQGAASLDAEVRVKHWMLSTGFMYSPRVRGNNAATSISWVPEPDEHTESFSLELITNYSIDFFKAGTDEPLVEDGIPLRYDPMTTYFTLGFFFLPLKEPPGTLETD</sequence>
<comment type="caution">
    <text evidence="2">The sequence shown here is derived from an EMBL/GenBank/DDBJ whole genome shotgun (WGS) entry which is preliminary data.</text>
</comment>
<dbReference type="AlphaFoldDB" id="D6SLH3"/>
<evidence type="ECO:0000256" key="1">
    <source>
        <dbReference type="SAM" id="Coils"/>
    </source>
</evidence>
<keyword evidence="3" id="KW-1185">Reference proteome</keyword>
<dbReference type="Proteomes" id="UP000005496">
    <property type="component" value="Unassembled WGS sequence"/>
</dbReference>
<dbReference type="EMBL" id="ACJN02000001">
    <property type="protein sequence ID" value="EFI35534.1"/>
    <property type="molecule type" value="Genomic_DNA"/>
</dbReference>
<evidence type="ECO:0000313" key="3">
    <source>
        <dbReference type="Proteomes" id="UP000005496"/>
    </source>
</evidence>
<protein>
    <submittedName>
        <fullName evidence="2">Uncharacterized protein</fullName>
    </submittedName>
</protein>
<dbReference type="eggNOG" id="COG2849">
    <property type="taxonomic scope" value="Bacteria"/>
</dbReference>
<proteinExistence type="predicted"/>
<reference evidence="2" key="1">
    <citation type="submission" date="2010-05" db="EMBL/GenBank/DDBJ databases">
        <title>The draft genome of Desulfonatronospira thiodismutans ASO3-1.</title>
        <authorList>
            <consortium name="US DOE Joint Genome Institute (JGI-PGF)"/>
            <person name="Lucas S."/>
            <person name="Copeland A."/>
            <person name="Lapidus A."/>
            <person name="Cheng J.-F."/>
            <person name="Bruce D."/>
            <person name="Goodwin L."/>
            <person name="Pitluck S."/>
            <person name="Chertkov O."/>
            <person name="Brettin T."/>
            <person name="Detter J.C."/>
            <person name="Han C."/>
            <person name="Land M.L."/>
            <person name="Hauser L."/>
            <person name="Kyrpides N."/>
            <person name="Mikhailova N."/>
            <person name="Muyzer G."/>
            <person name="Woyke T."/>
        </authorList>
    </citation>
    <scope>NUCLEOTIDE SEQUENCE [LARGE SCALE GENOMIC DNA]</scope>
    <source>
        <strain evidence="2">ASO3-1</strain>
    </source>
</reference>